<evidence type="ECO:0000313" key="3">
    <source>
        <dbReference type="Proteomes" id="UP000305948"/>
    </source>
</evidence>
<evidence type="ECO:0000313" key="2">
    <source>
        <dbReference type="EMBL" id="TFK50801.1"/>
    </source>
</evidence>
<accession>A0A5C3NAE3</accession>
<feature type="compositionally biased region" description="Basic and acidic residues" evidence="1">
    <location>
        <begin position="57"/>
        <end position="66"/>
    </location>
</feature>
<gene>
    <name evidence="2" type="ORF">OE88DRAFT_1659883</name>
</gene>
<dbReference type="EMBL" id="ML213512">
    <property type="protein sequence ID" value="TFK50801.1"/>
    <property type="molecule type" value="Genomic_DNA"/>
</dbReference>
<feature type="compositionally biased region" description="Polar residues" evidence="1">
    <location>
        <begin position="30"/>
        <end position="43"/>
    </location>
</feature>
<feature type="compositionally biased region" description="Polar residues" evidence="1">
    <location>
        <begin position="69"/>
        <end position="78"/>
    </location>
</feature>
<dbReference type="Proteomes" id="UP000305948">
    <property type="component" value="Unassembled WGS sequence"/>
</dbReference>
<feature type="region of interest" description="Disordered" evidence="1">
    <location>
        <begin position="30"/>
        <end position="98"/>
    </location>
</feature>
<reference evidence="2 3" key="1">
    <citation type="journal article" date="2019" name="Nat. Ecol. Evol.">
        <title>Megaphylogeny resolves global patterns of mushroom evolution.</title>
        <authorList>
            <person name="Varga T."/>
            <person name="Krizsan K."/>
            <person name="Foldi C."/>
            <person name="Dima B."/>
            <person name="Sanchez-Garcia M."/>
            <person name="Sanchez-Ramirez S."/>
            <person name="Szollosi G.J."/>
            <person name="Szarkandi J.G."/>
            <person name="Papp V."/>
            <person name="Albert L."/>
            <person name="Andreopoulos W."/>
            <person name="Angelini C."/>
            <person name="Antonin V."/>
            <person name="Barry K.W."/>
            <person name="Bougher N.L."/>
            <person name="Buchanan P."/>
            <person name="Buyck B."/>
            <person name="Bense V."/>
            <person name="Catcheside P."/>
            <person name="Chovatia M."/>
            <person name="Cooper J."/>
            <person name="Damon W."/>
            <person name="Desjardin D."/>
            <person name="Finy P."/>
            <person name="Geml J."/>
            <person name="Haridas S."/>
            <person name="Hughes K."/>
            <person name="Justo A."/>
            <person name="Karasinski D."/>
            <person name="Kautmanova I."/>
            <person name="Kiss B."/>
            <person name="Kocsube S."/>
            <person name="Kotiranta H."/>
            <person name="LaButti K.M."/>
            <person name="Lechner B.E."/>
            <person name="Liimatainen K."/>
            <person name="Lipzen A."/>
            <person name="Lukacs Z."/>
            <person name="Mihaltcheva S."/>
            <person name="Morgado L.N."/>
            <person name="Niskanen T."/>
            <person name="Noordeloos M.E."/>
            <person name="Ohm R.A."/>
            <person name="Ortiz-Santana B."/>
            <person name="Ovrebo C."/>
            <person name="Racz N."/>
            <person name="Riley R."/>
            <person name="Savchenko A."/>
            <person name="Shiryaev A."/>
            <person name="Soop K."/>
            <person name="Spirin V."/>
            <person name="Szebenyi C."/>
            <person name="Tomsovsky M."/>
            <person name="Tulloss R.E."/>
            <person name="Uehling J."/>
            <person name="Grigoriev I.V."/>
            <person name="Vagvolgyi C."/>
            <person name="Papp T."/>
            <person name="Martin F.M."/>
            <person name="Miettinen O."/>
            <person name="Hibbett D.S."/>
            <person name="Nagy L.G."/>
        </authorList>
    </citation>
    <scope>NUCLEOTIDE SEQUENCE [LARGE SCALE GENOMIC DNA]</scope>
    <source>
        <strain evidence="2 3">OMC1185</strain>
    </source>
</reference>
<sequence length="128" mass="14478">MHPEIIKAWLHDVVVKRPFDEDEEQIYNHSQQATRAQAIMSSPPQTPSPFKKRKLRGNADNDKMPEAQDSAQTQTQTRVVGAPDAASPRASTSASVSSSFAVPAYYPPPSWTYVDYHYHHRRAFSQPR</sequence>
<keyword evidence="3" id="KW-1185">Reference proteome</keyword>
<feature type="compositionally biased region" description="Low complexity" evidence="1">
    <location>
        <begin position="82"/>
        <end position="98"/>
    </location>
</feature>
<evidence type="ECO:0000256" key="1">
    <source>
        <dbReference type="SAM" id="MobiDB-lite"/>
    </source>
</evidence>
<organism evidence="2 3">
    <name type="scientific">Heliocybe sulcata</name>
    <dbReference type="NCBI Taxonomy" id="5364"/>
    <lineage>
        <taxon>Eukaryota</taxon>
        <taxon>Fungi</taxon>
        <taxon>Dikarya</taxon>
        <taxon>Basidiomycota</taxon>
        <taxon>Agaricomycotina</taxon>
        <taxon>Agaricomycetes</taxon>
        <taxon>Gloeophyllales</taxon>
        <taxon>Gloeophyllaceae</taxon>
        <taxon>Heliocybe</taxon>
    </lineage>
</organism>
<protein>
    <submittedName>
        <fullName evidence="2">Uncharacterized protein</fullName>
    </submittedName>
</protein>
<proteinExistence type="predicted"/>
<dbReference type="AlphaFoldDB" id="A0A5C3NAE3"/>
<name>A0A5C3NAE3_9AGAM</name>